<comment type="caution">
    <text evidence="8">The sequence shown here is derived from an EMBL/GenBank/DDBJ whole genome shotgun (WGS) entry which is preliminary data.</text>
</comment>
<protein>
    <submittedName>
        <fullName evidence="8">Sensor histidine kinase</fullName>
    </submittedName>
</protein>
<dbReference type="EMBL" id="JARAWC010000001">
    <property type="protein sequence ID" value="MDX2958260.1"/>
    <property type="molecule type" value="Genomic_DNA"/>
</dbReference>
<keyword evidence="4" id="KW-0175">Coiled coil</keyword>
<dbReference type="InterPro" id="IPR011712">
    <property type="entry name" value="Sig_transdc_His_kin_sub3_dim/P"/>
</dbReference>
<evidence type="ECO:0000256" key="3">
    <source>
        <dbReference type="ARBA" id="ARBA00023012"/>
    </source>
</evidence>
<dbReference type="InterPro" id="IPR017205">
    <property type="entry name" value="Sig_transdc_His_kinase_ChrS"/>
</dbReference>
<dbReference type="EMBL" id="JARAWP010000006">
    <property type="protein sequence ID" value="MDX3018627.1"/>
    <property type="molecule type" value="Genomic_DNA"/>
</dbReference>
<dbReference type="Gene3D" id="1.20.5.1930">
    <property type="match status" value="1"/>
</dbReference>
<keyword evidence="1" id="KW-0808">Transferase</keyword>
<keyword evidence="5" id="KW-1133">Transmembrane helix</keyword>
<feature type="domain" description="Histidine kinase/HSP90-like ATPase" evidence="6">
    <location>
        <begin position="302"/>
        <end position="393"/>
    </location>
</feature>
<evidence type="ECO:0000256" key="1">
    <source>
        <dbReference type="ARBA" id="ARBA00022679"/>
    </source>
</evidence>
<dbReference type="Proteomes" id="UP001282288">
    <property type="component" value="Unassembled WGS sequence"/>
</dbReference>
<keyword evidence="3" id="KW-0902">Two-component regulatory system</keyword>
<feature type="coiled-coil region" evidence="4">
    <location>
        <begin position="165"/>
        <end position="192"/>
    </location>
</feature>
<evidence type="ECO:0000313" key="8">
    <source>
        <dbReference type="EMBL" id="MDX2958260.1"/>
    </source>
</evidence>
<accession>A0AAP6B4X6</accession>
<keyword evidence="5" id="KW-0812">Transmembrane</keyword>
<evidence type="ECO:0000313" key="9">
    <source>
        <dbReference type="EMBL" id="MDX3018627.1"/>
    </source>
</evidence>
<feature type="domain" description="Signal transduction histidine kinase subgroup 3 dimerisation and phosphoacceptor" evidence="7">
    <location>
        <begin position="191"/>
        <end position="256"/>
    </location>
</feature>
<dbReference type="CDD" id="cd16917">
    <property type="entry name" value="HATPase_UhpB-NarQ-NarX-like"/>
    <property type="match status" value="1"/>
</dbReference>
<keyword evidence="10" id="KW-1185">Reference proteome</keyword>
<dbReference type="AlphaFoldDB" id="A0AAP6B4X6"/>
<organism evidence="8 11">
    <name type="scientific">Streptomyces acidiscabies</name>
    <dbReference type="NCBI Taxonomy" id="42234"/>
    <lineage>
        <taxon>Bacteria</taxon>
        <taxon>Bacillati</taxon>
        <taxon>Actinomycetota</taxon>
        <taxon>Actinomycetes</taxon>
        <taxon>Kitasatosporales</taxon>
        <taxon>Streptomycetaceae</taxon>
        <taxon>Streptomyces</taxon>
    </lineage>
</organism>
<evidence type="ECO:0000313" key="11">
    <source>
        <dbReference type="Proteomes" id="UP001282288"/>
    </source>
</evidence>
<evidence type="ECO:0000259" key="6">
    <source>
        <dbReference type="Pfam" id="PF02518"/>
    </source>
</evidence>
<dbReference type="Proteomes" id="UP001272987">
    <property type="component" value="Unassembled WGS sequence"/>
</dbReference>
<dbReference type="InterPro" id="IPR003594">
    <property type="entry name" value="HATPase_dom"/>
</dbReference>
<dbReference type="Gene3D" id="3.30.565.10">
    <property type="entry name" value="Histidine kinase-like ATPase, C-terminal domain"/>
    <property type="match status" value="1"/>
</dbReference>
<feature type="transmembrane region" description="Helical" evidence="5">
    <location>
        <begin position="141"/>
        <end position="158"/>
    </location>
</feature>
<gene>
    <name evidence="8" type="ORF">PV399_00785</name>
    <name evidence="9" type="ORF">PV666_12095</name>
</gene>
<name>A0AAP6B4X6_9ACTN</name>
<feature type="transmembrane region" description="Helical" evidence="5">
    <location>
        <begin position="117"/>
        <end position="135"/>
    </location>
</feature>
<dbReference type="PIRSF" id="PIRSF037434">
    <property type="entry name" value="STHK_ChrS"/>
    <property type="match status" value="1"/>
</dbReference>
<dbReference type="GO" id="GO:0016020">
    <property type="term" value="C:membrane"/>
    <property type="evidence" value="ECO:0007669"/>
    <property type="project" value="InterPro"/>
</dbReference>
<dbReference type="Pfam" id="PF02518">
    <property type="entry name" value="HATPase_c"/>
    <property type="match status" value="1"/>
</dbReference>
<dbReference type="RefSeq" id="WP_010358458.1">
    <property type="nucleotide sequence ID" value="NZ_BCMK01000061.1"/>
</dbReference>
<dbReference type="GO" id="GO:0046983">
    <property type="term" value="F:protein dimerization activity"/>
    <property type="evidence" value="ECO:0007669"/>
    <property type="project" value="InterPro"/>
</dbReference>
<dbReference type="GeneID" id="69808297"/>
<dbReference type="InterPro" id="IPR036890">
    <property type="entry name" value="HATPase_C_sf"/>
</dbReference>
<keyword evidence="2 8" id="KW-0418">Kinase</keyword>
<evidence type="ECO:0000256" key="2">
    <source>
        <dbReference type="ARBA" id="ARBA00022777"/>
    </source>
</evidence>
<dbReference type="Pfam" id="PF07730">
    <property type="entry name" value="HisKA_3"/>
    <property type="match status" value="1"/>
</dbReference>
<evidence type="ECO:0000256" key="5">
    <source>
        <dbReference type="SAM" id="Phobius"/>
    </source>
</evidence>
<dbReference type="GO" id="GO:0000155">
    <property type="term" value="F:phosphorelay sensor kinase activity"/>
    <property type="evidence" value="ECO:0007669"/>
    <property type="project" value="InterPro"/>
</dbReference>
<dbReference type="InterPro" id="IPR050482">
    <property type="entry name" value="Sensor_HK_TwoCompSys"/>
</dbReference>
<evidence type="ECO:0000256" key="4">
    <source>
        <dbReference type="SAM" id="Coils"/>
    </source>
</evidence>
<reference evidence="8 10" key="1">
    <citation type="journal article" date="2023" name="Microb. Genom.">
        <title>Mesoterricola silvestris gen. nov., sp. nov., Mesoterricola sediminis sp. nov., Geothrix oryzae sp. nov., Geothrix edaphica sp. nov., Geothrix rubra sp. nov., and Geothrix limicola sp. nov., six novel members of Acidobacteriota isolated from soils.</title>
        <authorList>
            <person name="Weisberg A.J."/>
            <person name="Pearce E."/>
            <person name="Kramer C.G."/>
            <person name="Chang J.H."/>
            <person name="Clarke C.R."/>
        </authorList>
    </citation>
    <scope>NUCLEOTIDE SEQUENCE</scope>
    <source>
        <strain evidence="9 10">NB05-1H</strain>
        <strain evidence="8">NRRL_B-16521</strain>
    </source>
</reference>
<proteinExistence type="predicted"/>
<dbReference type="PANTHER" id="PTHR24421:SF62">
    <property type="entry name" value="SENSORY TRANSDUCTION HISTIDINE KINASE"/>
    <property type="match status" value="1"/>
</dbReference>
<feature type="transmembrane region" description="Helical" evidence="5">
    <location>
        <begin position="94"/>
        <end position="110"/>
    </location>
</feature>
<dbReference type="SUPFAM" id="SSF55874">
    <property type="entry name" value="ATPase domain of HSP90 chaperone/DNA topoisomerase II/histidine kinase"/>
    <property type="match status" value="1"/>
</dbReference>
<evidence type="ECO:0000259" key="7">
    <source>
        <dbReference type="Pfam" id="PF07730"/>
    </source>
</evidence>
<sequence length="403" mass="42839">MSDHHPPAPRRSLDHLSHGALALIVVAGLVRAATYGGPLCRDIVVLSTLLALVYGGGLATGGRWGTAARRTWVAALVTLWTALVLRAPVTLTDAYVWAAIPLACAALRALDRRAASLAVGVVTVSLVGQLVRGSGDFTPELLVPVAAVWGTVALYGTLQREAHRRRLLVEELRATREELAQQQRQAGVLTERERIARDLHDTLAQELAGGVMLLQAAERDWEERPDVALTRVRAAADGLHANLAETRRIISDLTPSAVAEAGLAGALRLLCERAETEGAAARVRFRTTGAERTALDQQGAATLFRVAQGTLANIREHARAVNVHVTLHQRPDGAELEIHDDGRGFSQLPDCPGPSRGFGLPAARARLRECGGFLDVHSAPGHGTRVCASIPAPTGKVLDEVAG</sequence>
<keyword evidence="5" id="KW-0472">Membrane</keyword>
<evidence type="ECO:0000313" key="10">
    <source>
        <dbReference type="Proteomes" id="UP001272987"/>
    </source>
</evidence>
<dbReference type="PANTHER" id="PTHR24421">
    <property type="entry name" value="NITRATE/NITRITE SENSOR PROTEIN NARX-RELATED"/>
    <property type="match status" value="1"/>
</dbReference>
<feature type="transmembrane region" description="Helical" evidence="5">
    <location>
        <begin position="42"/>
        <end position="59"/>
    </location>
</feature>